<accession>A0A5C3Q6Q3</accession>
<sequence>MPTGTRSTHPHVKPKASLPRENLYPGYTGANPIQQHTPPIEVDVPRRAVRKQPDTMSHHPHASTSALPPPPISLLCTPWTPSLSIGLASLPPLASSYPVPQPVRTPPYKQSHISIYDYLSKDELQWNESTIPSSSSLITSIHCQVPAIPGIDPHHLLPICDDLGDIQQCWHPDCMEQELFLDRDDVPALRWHFLGDVALHGEVREACDKNLPIPCIHSSEDGVHCGKEFVSAEWFLQHVQRHLAAPRATCPLCGVELESPGGIVEHYWNWPTTRCPVFWRMLRDGHGVEKVMLSESLGPGPPKGYPRWLS</sequence>
<name>A0A5C3Q6Q3_9AGAR</name>
<evidence type="ECO:0008006" key="4">
    <source>
        <dbReference type="Google" id="ProtNLM"/>
    </source>
</evidence>
<proteinExistence type="predicted"/>
<feature type="compositionally biased region" description="Basic and acidic residues" evidence="1">
    <location>
        <begin position="43"/>
        <end position="57"/>
    </location>
</feature>
<feature type="region of interest" description="Disordered" evidence="1">
    <location>
        <begin position="1"/>
        <end position="69"/>
    </location>
</feature>
<dbReference type="Proteomes" id="UP000305067">
    <property type="component" value="Unassembled WGS sequence"/>
</dbReference>
<protein>
    <recommendedName>
        <fullName evidence="4">C2H2-type domain-containing protein</fullName>
    </recommendedName>
</protein>
<dbReference type="EMBL" id="ML178847">
    <property type="protein sequence ID" value="TFK97471.1"/>
    <property type="molecule type" value="Genomic_DNA"/>
</dbReference>
<evidence type="ECO:0000256" key="1">
    <source>
        <dbReference type="SAM" id="MobiDB-lite"/>
    </source>
</evidence>
<evidence type="ECO:0000313" key="3">
    <source>
        <dbReference type="Proteomes" id="UP000305067"/>
    </source>
</evidence>
<evidence type="ECO:0000313" key="2">
    <source>
        <dbReference type="EMBL" id="TFK97471.1"/>
    </source>
</evidence>
<reference evidence="2 3" key="1">
    <citation type="journal article" date="2019" name="Nat. Ecol. Evol.">
        <title>Megaphylogeny resolves global patterns of mushroom evolution.</title>
        <authorList>
            <person name="Varga T."/>
            <person name="Krizsan K."/>
            <person name="Foldi C."/>
            <person name="Dima B."/>
            <person name="Sanchez-Garcia M."/>
            <person name="Sanchez-Ramirez S."/>
            <person name="Szollosi G.J."/>
            <person name="Szarkandi J.G."/>
            <person name="Papp V."/>
            <person name="Albert L."/>
            <person name="Andreopoulos W."/>
            <person name="Angelini C."/>
            <person name="Antonin V."/>
            <person name="Barry K.W."/>
            <person name="Bougher N.L."/>
            <person name="Buchanan P."/>
            <person name="Buyck B."/>
            <person name="Bense V."/>
            <person name="Catcheside P."/>
            <person name="Chovatia M."/>
            <person name="Cooper J."/>
            <person name="Damon W."/>
            <person name="Desjardin D."/>
            <person name="Finy P."/>
            <person name="Geml J."/>
            <person name="Haridas S."/>
            <person name="Hughes K."/>
            <person name="Justo A."/>
            <person name="Karasinski D."/>
            <person name="Kautmanova I."/>
            <person name="Kiss B."/>
            <person name="Kocsube S."/>
            <person name="Kotiranta H."/>
            <person name="LaButti K.M."/>
            <person name="Lechner B.E."/>
            <person name="Liimatainen K."/>
            <person name="Lipzen A."/>
            <person name="Lukacs Z."/>
            <person name="Mihaltcheva S."/>
            <person name="Morgado L.N."/>
            <person name="Niskanen T."/>
            <person name="Noordeloos M.E."/>
            <person name="Ohm R.A."/>
            <person name="Ortiz-Santana B."/>
            <person name="Ovrebo C."/>
            <person name="Racz N."/>
            <person name="Riley R."/>
            <person name="Savchenko A."/>
            <person name="Shiryaev A."/>
            <person name="Soop K."/>
            <person name="Spirin V."/>
            <person name="Szebenyi C."/>
            <person name="Tomsovsky M."/>
            <person name="Tulloss R.E."/>
            <person name="Uehling J."/>
            <person name="Grigoriev I.V."/>
            <person name="Vagvolgyi C."/>
            <person name="Papp T."/>
            <person name="Martin F.M."/>
            <person name="Miettinen O."/>
            <person name="Hibbett D.S."/>
            <person name="Nagy L.G."/>
        </authorList>
    </citation>
    <scope>NUCLEOTIDE SEQUENCE [LARGE SCALE GENOMIC DNA]</scope>
    <source>
        <strain evidence="2 3">CBS 309.79</strain>
    </source>
</reference>
<gene>
    <name evidence="2" type="ORF">BDV98DRAFT_574530</name>
</gene>
<dbReference type="AlphaFoldDB" id="A0A5C3Q6Q3"/>
<keyword evidence="3" id="KW-1185">Reference proteome</keyword>
<organism evidence="2 3">
    <name type="scientific">Pterulicium gracile</name>
    <dbReference type="NCBI Taxonomy" id="1884261"/>
    <lineage>
        <taxon>Eukaryota</taxon>
        <taxon>Fungi</taxon>
        <taxon>Dikarya</taxon>
        <taxon>Basidiomycota</taxon>
        <taxon>Agaricomycotina</taxon>
        <taxon>Agaricomycetes</taxon>
        <taxon>Agaricomycetidae</taxon>
        <taxon>Agaricales</taxon>
        <taxon>Pleurotineae</taxon>
        <taxon>Pterulaceae</taxon>
        <taxon>Pterulicium</taxon>
    </lineage>
</organism>